<evidence type="ECO:0000313" key="2">
    <source>
        <dbReference type="EMBL" id="RAU82537.1"/>
    </source>
</evidence>
<feature type="domain" description="NACHT" evidence="1">
    <location>
        <begin position="90"/>
        <end position="210"/>
    </location>
</feature>
<dbReference type="EMBL" id="QMDV01000003">
    <property type="protein sequence ID" value="RAU82537.1"/>
    <property type="molecule type" value="Genomic_DNA"/>
</dbReference>
<evidence type="ECO:0000313" key="3">
    <source>
        <dbReference type="Proteomes" id="UP000251692"/>
    </source>
</evidence>
<reference evidence="2 3" key="2">
    <citation type="submission" date="2018-07" db="EMBL/GenBank/DDBJ databases">
        <title>Pontibacter sp. 2b14 genomic sequence and assembly.</title>
        <authorList>
            <person name="Du Z.-J."/>
        </authorList>
    </citation>
    <scope>NUCLEOTIDE SEQUENCE [LARGE SCALE GENOMIC DNA]</scope>
    <source>
        <strain evidence="2 3">2b14</strain>
    </source>
</reference>
<organism evidence="2 3">
    <name type="scientific">Pontibacter arcticus</name>
    <dbReference type="NCBI Taxonomy" id="2080288"/>
    <lineage>
        <taxon>Bacteria</taxon>
        <taxon>Pseudomonadati</taxon>
        <taxon>Bacteroidota</taxon>
        <taxon>Cytophagia</taxon>
        <taxon>Cytophagales</taxon>
        <taxon>Hymenobacteraceae</taxon>
        <taxon>Pontibacter</taxon>
    </lineage>
</organism>
<dbReference type="OrthoDB" id="1488560at2"/>
<evidence type="ECO:0000259" key="1">
    <source>
        <dbReference type="PROSITE" id="PS50837"/>
    </source>
</evidence>
<dbReference type="PANTHER" id="PTHR46312">
    <property type="entry name" value="NACHT DOMAIN-CONTAINING PROTEIN"/>
    <property type="match status" value="1"/>
</dbReference>
<dbReference type="InterPro" id="IPR055038">
    <property type="entry name" value="SNaCT8"/>
</dbReference>
<sequence length="599" mass="70648">MSITPNFEVTSLIKPLVDGFKAINNEWNNFFEIGLTDYLHSQTGKYYLTNTFLHRNEKVKFKDIYYPIKATYKKLTTDFHELEDLFEEYSNITIIGSAGSGKTTLTKHIFLQTIYDKNRIPILIELRNLNEYQGDFEKLISEKILKSKVKPSDTIFKRTLESGKFLFLLDGYDEIFSDKKQEINRQIELFVDAYSNNKFLITTRPGSGIENFPRFYDFKVRSLDDKDVTGFISKIVDEGERKDRIKKIVLDPKNQNYYEFLRNPLLLSMFIMAFENHPEIPKRKSAFYRNVFDTLYSRHDGITKNSFPREKITKLQRDDFEDILSIFSYLTIIEGQYSFTNEYLTDVLDKVKSSTEYNYVVEDLIYDLRTSISIIILDGFEYFFPHRSMQEYFTALFINNLPTDKKHKAYKNLSTVLEESSTDYSFNFWSLCFEMDETVFISHFLIPQLKRIYKQLEHKTDVELLIAYFKIVSPTILESDFDKKKQGNLRIFRHSNFQNAILEFCEVYEYNEIWLFPETTGCNKRLLEILTERNKGIESKKPGFGFSSIVNDEEVIKVLISNGILLKIETIKNKINDKIVEWDLAVKRKKSSIDDLLNL</sequence>
<comment type="caution">
    <text evidence="2">The sequence shown here is derived from an EMBL/GenBank/DDBJ whole genome shotgun (WGS) entry which is preliminary data.</text>
</comment>
<dbReference type="Proteomes" id="UP000251692">
    <property type="component" value="Unassembled WGS sequence"/>
</dbReference>
<proteinExistence type="predicted"/>
<name>A0A364RE50_9BACT</name>
<dbReference type="InterPro" id="IPR007111">
    <property type="entry name" value="NACHT_NTPase"/>
</dbReference>
<dbReference type="InterPro" id="IPR027417">
    <property type="entry name" value="P-loop_NTPase"/>
</dbReference>
<keyword evidence="3" id="KW-1185">Reference proteome</keyword>
<reference evidence="2 3" key="1">
    <citation type="submission" date="2018-06" db="EMBL/GenBank/DDBJ databases">
        <authorList>
            <person name="Liu Z.-W."/>
        </authorList>
    </citation>
    <scope>NUCLEOTIDE SEQUENCE [LARGE SCALE GENOMIC DNA]</scope>
    <source>
        <strain evidence="2 3">2b14</strain>
    </source>
</reference>
<dbReference type="PANTHER" id="PTHR46312:SF2">
    <property type="entry name" value="NUCLEOTIDE-BINDING OLIGOMERIZATION DOMAIN-CONTAINING PROTEIN 2-LIKE"/>
    <property type="match status" value="1"/>
</dbReference>
<dbReference type="PROSITE" id="PS50837">
    <property type="entry name" value="NACHT"/>
    <property type="match status" value="1"/>
</dbReference>
<dbReference type="Pfam" id="PF05729">
    <property type="entry name" value="NACHT"/>
    <property type="match status" value="1"/>
</dbReference>
<gene>
    <name evidence="2" type="ORF">DP923_12235</name>
</gene>
<dbReference type="Gene3D" id="3.40.50.300">
    <property type="entry name" value="P-loop containing nucleotide triphosphate hydrolases"/>
    <property type="match status" value="1"/>
</dbReference>
<dbReference type="AlphaFoldDB" id="A0A364RE50"/>
<dbReference type="Pfam" id="PF22714">
    <property type="entry name" value="SNaCT8"/>
    <property type="match status" value="1"/>
</dbReference>
<dbReference type="RefSeq" id="WP_112306130.1">
    <property type="nucleotide sequence ID" value="NZ_QMDV01000003.1"/>
</dbReference>
<dbReference type="SUPFAM" id="SSF52540">
    <property type="entry name" value="P-loop containing nucleoside triphosphate hydrolases"/>
    <property type="match status" value="1"/>
</dbReference>
<accession>A0A364RE50</accession>
<protein>
    <recommendedName>
        <fullName evidence="1">NACHT domain-containing protein</fullName>
    </recommendedName>
</protein>